<organism evidence="1 2">
    <name type="scientific">Amborella trichopoda</name>
    <dbReference type="NCBI Taxonomy" id="13333"/>
    <lineage>
        <taxon>Eukaryota</taxon>
        <taxon>Viridiplantae</taxon>
        <taxon>Streptophyta</taxon>
        <taxon>Embryophyta</taxon>
        <taxon>Tracheophyta</taxon>
        <taxon>Spermatophyta</taxon>
        <taxon>Magnoliopsida</taxon>
        <taxon>Amborellales</taxon>
        <taxon>Amborellaceae</taxon>
        <taxon>Amborella</taxon>
    </lineage>
</organism>
<protein>
    <submittedName>
        <fullName evidence="1">Uncharacterized protein</fullName>
    </submittedName>
</protein>
<gene>
    <name evidence="1" type="ORF">AMTR_s00018p00116900</name>
</gene>
<dbReference type="EMBL" id="KI393569">
    <property type="protein sequence ID" value="ERN08146.1"/>
    <property type="molecule type" value="Genomic_DNA"/>
</dbReference>
<proteinExistence type="predicted"/>
<accession>W1PKG0</accession>
<dbReference type="Proteomes" id="UP000017836">
    <property type="component" value="Unassembled WGS sequence"/>
</dbReference>
<name>W1PKG0_AMBTC</name>
<evidence type="ECO:0000313" key="2">
    <source>
        <dbReference type="Proteomes" id="UP000017836"/>
    </source>
</evidence>
<dbReference type="HOGENOM" id="CLU_1995678_0_0_1"/>
<reference evidence="2" key="1">
    <citation type="journal article" date="2013" name="Science">
        <title>The Amborella genome and the evolution of flowering plants.</title>
        <authorList>
            <consortium name="Amborella Genome Project"/>
        </authorList>
    </citation>
    <scope>NUCLEOTIDE SEQUENCE [LARGE SCALE GENOMIC DNA]</scope>
</reference>
<dbReference type="AlphaFoldDB" id="W1PKG0"/>
<dbReference type="Gramene" id="ERN08146">
    <property type="protein sequence ID" value="ERN08146"/>
    <property type="gene ID" value="AMTR_s00018p00116900"/>
</dbReference>
<keyword evidence="2" id="KW-1185">Reference proteome</keyword>
<evidence type="ECO:0000313" key="1">
    <source>
        <dbReference type="EMBL" id="ERN08146.1"/>
    </source>
</evidence>
<sequence length="125" mass="13586">MVARQMELTNLFGGGIRIEPERPNTTISNDLPLKSLMNIKKKTASNSDRNTSSKKATIHLRVMSLAMTEMAQSIKMLACDTASNDSTLVLDGLSKAIRDTCKIVAGMWKVGEVGDDALLTAARIF</sequence>